<evidence type="ECO:0000259" key="12">
    <source>
        <dbReference type="PROSITE" id="PS51082"/>
    </source>
</evidence>
<dbReference type="PROSITE" id="PS50096">
    <property type="entry name" value="IQ"/>
    <property type="match status" value="1"/>
</dbReference>
<dbReference type="GO" id="GO:0005763">
    <property type="term" value="C:mitochondrial small ribosomal subunit"/>
    <property type="evidence" value="ECO:0007669"/>
    <property type="project" value="InterPro"/>
</dbReference>
<evidence type="ECO:0000313" key="13">
    <source>
        <dbReference type="EMBL" id="VDN81409.1"/>
    </source>
</evidence>
<evidence type="ECO:0000256" key="3">
    <source>
        <dbReference type="ARBA" id="ARBA00022946"/>
    </source>
</evidence>
<gene>
    <name evidence="13" type="ORF">BPAG_LOCUS223</name>
</gene>
<comment type="subcellular location">
    <subcellularLocation>
        <location evidence="1">Mitochondrion</location>
    </subcellularLocation>
</comment>
<evidence type="ECO:0000313" key="15">
    <source>
        <dbReference type="WBParaSite" id="BPAG_0000022201-mRNA-1"/>
    </source>
</evidence>
<keyword evidence="3" id="KW-0809">Transit peptide</keyword>
<proteinExistence type="inferred from homology"/>
<dbReference type="Pfam" id="PF14943">
    <property type="entry name" value="MRP-S26"/>
    <property type="match status" value="1"/>
</dbReference>
<feature type="domain" description="WH2" evidence="12">
    <location>
        <begin position="359"/>
        <end position="376"/>
    </location>
</feature>
<evidence type="ECO:0000256" key="6">
    <source>
        <dbReference type="ARBA" id="ARBA00023274"/>
    </source>
</evidence>
<reference evidence="13 14" key="2">
    <citation type="submission" date="2018-11" db="EMBL/GenBank/DDBJ databases">
        <authorList>
            <consortium name="Pathogen Informatics"/>
        </authorList>
    </citation>
    <scope>NUCLEOTIDE SEQUENCE [LARGE SCALE GENOMIC DNA]</scope>
</reference>
<dbReference type="GO" id="GO:0003779">
    <property type="term" value="F:actin binding"/>
    <property type="evidence" value="ECO:0007669"/>
    <property type="project" value="InterPro"/>
</dbReference>
<feature type="compositionally biased region" description="Low complexity" evidence="10">
    <location>
        <begin position="620"/>
        <end position="631"/>
    </location>
</feature>
<evidence type="ECO:0000256" key="9">
    <source>
        <dbReference type="SAM" id="Coils"/>
    </source>
</evidence>
<keyword evidence="11" id="KW-0732">Signal</keyword>
<dbReference type="PANTHER" id="PTHR21035">
    <property type="entry name" value="28S RIBOSOMAL PROTEIN S26, MITOCHONDRIAL"/>
    <property type="match status" value="1"/>
</dbReference>
<feature type="signal peptide" evidence="11">
    <location>
        <begin position="1"/>
        <end position="17"/>
    </location>
</feature>
<keyword evidence="14" id="KW-1185">Reference proteome</keyword>
<sequence length="690" mass="78021">MTHQMCVLLSSQRSIFASLFLWETARPKGINLRSCRLISRKIPPPGKPPICPPAKRILYNVVHHRWMRPDVVKELLWRRHVYNNAIVSLRKLFREESVRNKYEDMIAKEKQEESEEFEYLLSANEERNREAAERREEREKEELRKMECEYLKSIEKELERKEINVKQRMKEVLQMVERSKYFVTDEILDEKLEEALDNPVVYDYAVDLQGNKYYVPVPEKYIKGTPPRQKGRMYDVTLGTEHYSKLVSFSADSSTNALKEGFKRNKLTPVKHKHKLVIKILVHRMWRHITTFMNRYEASVWTELYSWVIKAWEIFSSFRNIRNSLEEMPIPPPPPLPPSVLPALSIRSSTTALQSKADDRSKLLSEIQTGMKLRKTVTNDRSAPAVGGRVSDLSETNGRATTTSGSKVSAIGGVNSLFVNGIPKKPSDNKRNQTNVLRGPITSPPLLPKPSEMHPAKPITHSESQEQQLLAPLTECSEASSICRQTSVGIASRLKQFNQISRPGLAPPTPPSLKTKPIVKDIKSPPVKKISVPEQFKTLRPNRPANDVSSLRRSGSSDNIRNSQSSLSDNRSTPPSSTPLPSNLSSSTKISKPACPPPPPPIQASRVGRPMTNPFNHFTSVSSSGMPSNVSIDEDSPPPPPPPRLASCTDQMDRFIFIPISELPPPGIFSGTKKIYEYHPTRKIQNAPSL</sequence>
<accession>A0A0N4SX38</accession>
<evidence type="ECO:0000256" key="5">
    <source>
        <dbReference type="ARBA" id="ARBA00023128"/>
    </source>
</evidence>
<dbReference type="EMBL" id="UZAD01000009">
    <property type="protein sequence ID" value="VDN81409.1"/>
    <property type="molecule type" value="Genomic_DNA"/>
</dbReference>
<keyword evidence="4" id="KW-0689">Ribosomal protein</keyword>
<keyword evidence="6" id="KW-0687">Ribonucleoprotein</keyword>
<feature type="region of interest" description="Disordered" evidence="10">
    <location>
        <begin position="379"/>
        <end position="407"/>
    </location>
</feature>
<evidence type="ECO:0000256" key="11">
    <source>
        <dbReference type="SAM" id="SignalP"/>
    </source>
</evidence>
<feature type="compositionally biased region" description="Polar residues" evidence="10">
    <location>
        <begin position="393"/>
        <end position="407"/>
    </location>
</feature>
<dbReference type="CDD" id="cd22064">
    <property type="entry name" value="WH2_WAS_WASL"/>
    <property type="match status" value="1"/>
</dbReference>
<dbReference type="Proteomes" id="UP000278627">
    <property type="component" value="Unassembled WGS sequence"/>
</dbReference>
<dbReference type="PROSITE" id="PS51082">
    <property type="entry name" value="WH2"/>
    <property type="match status" value="1"/>
</dbReference>
<dbReference type="PANTHER" id="PTHR21035:SF2">
    <property type="entry name" value="SMALL RIBOSOMAL SUBUNIT PROTEIN MS26"/>
    <property type="match status" value="1"/>
</dbReference>
<dbReference type="InterPro" id="IPR026140">
    <property type="entry name" value="Ribosomal_mS26"/>
</dbReference>
<keyword evidence="5" id="KW-0496">Mitochondrion</keyword>
<dbReference type="SMART" id="SM00246">
    <property type="entry name" value="WH2"/>
    <property type="match status" value="1"/>
</dbReference>
<dbReference type="Pfam" id="PF02205">
    <property type="entry name" value="WH2"/>
    <property type="match status" value="1"/>
</dbReference>
<organism evidence="15">
    <name type="scientific">Brugia pahangi</name>
    <name type="common">Filarial nematode worm</name>
    <dbReference type="NCBI Taxonomy" id="6280"/>
    <lineage>
        <taxon>Eukaryota</taxon>
        <taxon>Metazoa</taxon>
        <taxon>Ecdysozoa</taxon>
        <taxon>Nematoda</taxon>
        <taxon>Chromadorea</taxon>
        <taxon>Rhabditida</taxon>
        <taxon>Spirurina</taxon>
        <taxon>Spiruromorpha</taxon>
        <taxon>Filarioidea</taxon>
        <taxon>Onchocercidae</taxon>
        <taxon>Brugia</taxon>
    </lineage>
</organism>
<dbReference type="WBParaSite" id="BPAG_0000022201-mRNA-1">
    <property type="protein sequence ID" value="BPAG_0000022201-mRNA-1"/>
    <property type="gene ID" value="BPAG_0000022201"/>
</dbReference>
<evidence type="ECO:0000256" key="4">
    <source>
        <dbReference type="ARBA" id="ARBA00022980"/>
    </source>
</evidence>
<evidence type="ECO:0000256" key="1">
    <source>
        <dbReference type="ARBA" id="ARBA00004173"/>
    </source>
</evidence>
<evidence type="ECO:0000313" key="14">
    <source>
        <dbReference type="Proteomes" id="UP000278627"/>
    </source>
</evidence>
<evidence type="ECO:0000256" key="10">
    <source>
        <dbReference type="SAM" id="MobiDB-lite"/>
    </source>
</evidence>
<dbReference type="InterPro" id="IPR003124">
    <property type="entry name" value="WH2_dom"/>
</dbReference>
<protein>
    <recommendedName>
        <fullName evidence="7">Small ribosomal subunit protein mS26</fullName>
    </recommendedName>
    <alternativeName>
        <fullName evidence="8">28S ribosomal protein S26, mitochondrial</fullName>
    </alternativeName>
</protein>
<evidence type="ECO:0000256" key="7">
    <source>
        <dbReference type="ARBA" id="ARBA00035138"/>
    </source>
</evidence>
<comment type="similarity">
    <text evidence="2">Belongs to the mitochondrion-specific ribosomal protein mS26 family.</text>
</comment>
<reference evidence="15" key="1">
    <citation type="submission" date="2017-02" db="UniProtKB">
        <authorList>
            <consortium name="WormBaseParasite"/>
        </authorList>
    </citation>
    <scope>IDENTIFICATION</scope>
</reference>
<evidence type="ECO:0000256" key="2">
    <source>
        <dbReference type="ARBA" id="ARBA00009672"/>
    </source>
</evidence>
<feature type="compositionally biased region" description="Polar residues" evidence="10">
    <location>
        <begin position="547"/>
        <end position="571"/>
    </location>
</feature>
<keyword evidence="9" id="KW-0175">Coiled coil</keyword>
<dbReference type="AlphaFoldDB" id="A0A0N4SX38"/>
<name>A0A0N4SX38_BRUPA</name>
<dbReference type="STRING" id="6280.A0A0N4SX38"/>
<feature type="chain" id="PRO_5043121578" description="Small ribosomal subunit protein mS26" evidence="11">
    <location>
        <begin position="18"/>
        <end position="690"/>
    </location>
</feature>
<feature type="region of interest" description="Disordered" evidence="10">
    <location>
        <begin position="421"/>
        <end position="468"/>
    </location>
</feature>
<feature type="compositionally biased region" description="Low complexity" evidence="10">
    <location>
        <begin position="572"/>
        <end position="588"/>
    </location>
</feature>
<feature type="region of interest" description="Disordered" evidence="10">
    <location>
        <begin position="500"/>
        <end position="647"/>
    </location>
</feature>
<feature type="coiled-coil region" evidence="9">
    <location>
        <begin position="120"/>
        <end position="171"/>
    </location>
</feature>
<evidence type="ECO:0000256" key="8">
    <source>
        <dbReference type="ARBA" id="ARBA00035344"/>
    </source>
</evidence>